<gene>
    <name evidence="1" type="ORF">UFOPK2252_00678</name>
</gene>
<accession>A0A6J6L4Q4</accession>
<dbReference type="InterPro" id="IPR029058">
    <property type="entry name" value="AB_hydrolase_fold"/>
</dbReference>
<evidence type="ECO:0000313" key="1">
    <source>
        <dbReference type="EMBL" id="CAB4656771.1"/>
    </source>
</evidence>
<organism evidence="1">
    <name type="scientific">freshwater metagenome</name>
    <dbReference type="NCBI Taxonomy" id="449393"/>
    <lineage>
        <taxon>unclassified sequences</taxon>
        <taxon>metagenomes</taxon>
        <taxon>ecological metagenomes</taxon>
    </lineage>
</organism>
<reference evidence="1" key="1">
    <citation type="submission" date="2020-05" db="EMBL/GenBank/DDBJ databases">
        <authorList>
            <person name="Chiriac C."/>
            <person name="Salcher M."/>
            <person name="Ghai R."/>
            <person name="Kavagutti S V."/>
        </authorList>
    </citation>
    <scope>NUCLEOTIDE SEQUENCE</scope>
</reference>
<protein>
    <submittedName>
        <fullName evidence="1">Unannotated protein</fullName>
    </submittedName>
</protein>
<proteinExistence type="predicted"/>
<dbReference type="EMBL" id="CAEZWN010000058">
    <property type="protein sequence ID" value="CAB4656771.1"/>
    <property type="molecule type" value="Genomic_DNA"/>
</dbReference>
<dbReference type="AlphaFoldDB" id="A0A6J6L4Q4"/>
<sequence length="83" mass="9358">MDLGKYTDLPSVLGFAPDKNAKISKSQLFEVFGKLPKFPTDFKLERGNSWVHDGVKITELSWSTGYGPRTHSYLLVPEDAIDR</sequence>
<name>A0A6J6L4Q4_9ZZZZ</name>
<dbReference type="Gene3D" id="3.40.50.1820">
    <property type="entry name" value="alpha/beta hydrolase"/>
    <property type="match status" value="1"/>
</dbReference>